<sequence>MEMIQKLKTLIADNEDGIGCWTHKVAIMFRCCGKMYTMQEKEAYYCVLFAPQCSCKPTVNDTSDEKAYNCYVQNVITDGHGRATLSFCYYSKHFSTTDNKYDKYKVTPSDVVYSFPKKCHEKLLPVLQQLQDAGGTWVGAVSLHEHSNRPFGTGQVISLTTPNGKCEDRYFCGDRPRGDLLNCNIHFDTTNVIQLQKKHSAELTLKPATIIEEKIDVSNKNEQITFEDFKRLFCDDERDVNAWAQCDINAQHFKNVLEDPSERDKVIKYIEHINGANTELDTCSPNTYYGSRLLIYLLDLQDDPLINYYEREIYGKIKYIYNDDKDNKEIERWFVYDGDIHLFKTKGLFRIIQNVKFDAGYEWFVKNVFPLTPHLFNRSRIHYYCNKPNSTCIPKSKYGTSHSGYTEKHSEYVTKCRHYHYTVLFSDTIKKYAQDNGGVFELESSSDQFYSHKLVNLKKYEKLWRFFDLANVYSFTKDEVNCYNNNNYDKKSGCNYICEWHKVVKASKIDCYYTLYNRYCVSPFTKFFDNVYDWFMQEQHWQIRPLFCGMEYSLLPKKFVNTYLQPHIANHRHELSKSDLYKADVITSMHQDNGELGWPASENQHVLKSERKRLLVGLQRRIKHKLYGPETEHVKKIQKRFENMCIVINNNYKINK</sequence>
<organism evidence="1 2">
    <name type="scientific">Mythimna separata entomopoxvirus 'L'</name>
    <dbReference type="NCBI Taxonomy" id="1293572"/>
    <lineage>
        <taxon>Viruses</taxon>
        <taxon>Varidnaviria</taxon>
        <taxon>Bamfordvirae</taxon>
        <taxon>Nucleocytoviricota</taxon>
        <taxon>Pokkesviricetes</taxon>
        <taxon>Chitovirales</taxon>
        <taxon>Poxviridae</taxon>
        <taxon>Entomopoxvirinae</taxon>
        <taxon>Betaentomopoxvirus</taxon>
        <taxon>Betaentomopoxvirus mseparata</taxon>
        <taxon>Mythimna separata entomopoxvirus</taxon>
    </lineage>
</organism>
<gene>
    <name evidence="1" type="ORF">MYSEV_294</name>
</gene>
<dbReference type="RefSeq" id="YP_008003811.1">
    <property type="nucleotide sequence ID" value="NC_021246.1"/>
</dbReference>
<accession>A0A916KQH9</accession>
<dbReference type="Proteomes" id="UP000792671">
    <property type="component" value="Genome"/>
</dbReference>
<evidence type="ECO:0000313" key="2">
    <source>
        <dbReference type="Proteomes" id="UP000792671"/>
    </source>
</evidence>
<name>A0A916KQH9_9POXV</name>
<keyword evidence="2" id="KW-1185">Reference proteome</keyword>
<evidence type="ECO:0000313" key="1">
    <source>
        <dbReference type="EMBL" id="CCU56492.1"/>
    </source>
</evidence>
<dbReference type="KEGG" id="vg:15613916"/>
<dbReference type="OrthoDB" id="7197at10239"/>
<protein>
    <submittedName>
        <fullName evidence="1">Uncharacterized protein</fullName>
    </submittedName>
</protein>
<proteinExistence type="predicted"/>
<dbReference type="EMBL" id="HF679134">
    <property type="protein sequence ID" value="CCU56492.1"/>
    <property type="molecule type" value="Genomic_DNA"/>
</dbReference>
<reference evidence="1 2" key="1">
    <citation type="journal article" date="2013" name="J. Virol.">
        <title>New Insights into the Evolution of Entomopoxvirinae from the Complete Genome Sequences of Four Entomopoxviruses Infecting Adoxophyes honmai, Choristoneura biennis, Choristoneura rosaceana, and Mythimna separata.</title>
        <authorList>
            <person name="Theze J."/>
            <person name="Takatsuka J."/>
            <person name="Li Z."/>
            <person name="Gallais J."/>
            <person name="Doucet D."/>
            <person name="Arif B."/>
            <person name="Nakai M."/>
            <person name="Herniou E.A."/>
        </authorList>
    </citation>
    <scope>NUCLEOTIDE SEQUENCE [LARGE SCALE GENOMIC DNA]</scope>
</reference>
<dbReference type="GeneID" id="15613916"/>